<dbReference type="GeneID" id="7797302"/>
<evidence type="ECO:0000256" key="4">
    <source>
        <dbReference type="ARBA" id="ARBA00022840"/>
    </source>
</evidence>
<dbReference type="GO" id="GO:0009229">
    <property type="term" value="P:thiamine diphosphate biosynthetic process"/>
    <property type="evidence" value="ECO:0007669"/>
    <property type="project" value="InterPro"/>
</dbReference>
<dbReference type="GO" id="GO:0005524">
    <property type="term" value="F:ATP binding"/>
    <property type="evidence" value="ECO:0007669"/>
    <property type="project" value="UniProtKB-UniRule"/>
</dbReference>
<dbReference type="RefSeq" id="WP_012712865.1">
    <property type="nucleotide sequence ID" value="NC_012589.1"/>
</dbReference>
<evidence type="ECO:0000256" key="3">
    <source>
        <dbReference type="ARBA" id="ARBA00022777"/>
    </source>
</evidence>
<accession>C3MK87</accession>
<evidence type="ECO:0000256" key="2">
    <source>
        <dbReference type="ARBA" id="ARBA00022741"/>
    </source>
</evidence>
<reference evidence="7 8" key="1">
    <citation type="journal article" date="2009" name="Proc. Natl. Acad. Sci. U.S.A.">
        <title>Biogeography of the Sulfolobus islandicus pan-genome.</title>
        <authorList>
            <person name="Reno M.L."/>
            <person name="Held N.L."/>
            <person name="Fields C.J."/>
            <person name="Burke P.V."/>
            <person name="Whitaker R.J."/>
        </authorList>
    </citation>
    <scope>NUCLEOTIDE SEQUENCE [LARGE SCALE GENOMIC DNA]</scope>
    <source>
        <strain evidence="8">L.S.2.15 / Lassen #1</strain>
    </source>
</reference>
<name>C3MK87_SACI2</name>
<dbReference type="SUPFAM" id="SSF63999">
    <property type="entry name" value="Thiamin pyrophosphokinase, catalytic domain"/>
    <property type="match status" value="1"/>
</dbReference>
<evidence type="ECO:0000256" key="1">
    <source>
        <dbReference type="ARBA" id="ARBA00022679"/>
    </source>
</evidence>
<gene>
    <name evidence="5" type="primary">mptE</name>
    <name evidence="7" type="ordered locus">LS215_0232</name>
</gene>
<dbReference type="HAMAP" id="MF_02131">
    <property type="entry name" value="HMPDK_arch"/>
    <property type="match status" value="1"/>
</dbReference>
<protein>
    <recommendedName>
        <fullName evidence="5">6-hydroxymethyl-7,8-dihydropterin pyrophosphokinase</fullName>
        <shortName evidence="5">HPPK</shortName>
        <ecNumber evidence="5">2.7.6.3</ecNumber>
    </recommendedName>
    <alternativeName>
        <fullName evidence="5">2-amino-4-hydroxy-6-hydroxymethyldihydropteridine pyrophosphokinase</fullName>
    </alternativeName>
    <alternativeName>
        <fullName evidence="5">6-hydroxymethyl-7,8-dihydropterin diphosphokinase</fullName>
        <shortName evidence="5">6-HMPDK</shortName>
    </alternativeName>
    <alternativeName>
        <fullName evidence="5">7,8-dihydro-6-hydroxymethylpterin diphosphokinase</fullName>
    </alternativeName>
    <alternativeName>
        <fullName evidence="5">7,8-dihydro-6-hydroxymethylpterin pyrophosphokinase</fullName>
        <shortName evidence="5">PPPK</shortName>
    </alternativeName>
</protein>
<dbReference type="KEGG" id="sis:LS215_0232"/>
<dbReference type="Pfam" id="PF01973">
    <property type="entry name" value="MptE-like"/>
    <property type="match status" value="1"/>
</dbReference>
<dbReference type="InterPro" id="IPR002826">
    <property type="entry name" value="MptE-like"/>
</dbReference>
<keyword evidence="3 5" id="KW-0418">Kinase</keyword>
<evidence type="ECO:0000313" key="8">
    <source>
        <dbReference type="Proteomes" id="UP000001747"/>
    </source>
</evidence>
<dbReference type="Proteomes" id="UP000001747">
    <property type="component" value="Chromosome"/>
</dbReference>
<dbReference type="AlphaFoldDB" id="C3MK87"/>
<keyword evidence="2 5" id="KW-0547">Nucleotide-binding</keyword>
<comment type="function">
    <text evidence="5">Catalyzes the transfer of diphosphate from ATP to 6-hydroxymethyl-7,8-dihydropterin (6-HMD), leading to 6-hydroxymethyl-7,8-dihydropterin diphosphate (6-HMDP).</text>
</comment>
<dbReference type="PANTHER" id="PTHR39648:SF1">
    <property type="entry name" value="6-HYDROXYMETHYL-7,8-DIHYDROPTERIN PYROPHOSPHOKINASE"/>
    <property type="match status" value="1"/>
</dbReference>
<comment type="cofactor">
    <cofactor evidence="5">
        <name>Mg(2+)</name>
        <dbReference type="ChEBI" id="CHEBI:18420"/>
    </cofactor>
</comment>
<dbReference type="PANTHER" id="PTHR39648">
    <property type="entry name" value="6-HYDROXYMETHYL-7,8-DIHYDROPTERIN PYROPHOSPHOKINASE"/>
    <property type="match status" value="1"/>
</dbReference>
<keyword evidence="1 5" id="KW-0808">Transferase</keyword>
<organism evidence="7 8">
    <name type="scientific">Saccharolobus islandicus (strain L.S.2.15 / Lassen #1)</name>
    <name type="common">Sulfolobus islandicus</name>
    <dbReference type="NCBI Taxonomy" id="429572"/>
    <lineage>
        <taxon>Archaea</taxon>
        <taxon>Thermoproteota</taxon>
        <taxon>Thermoprotei</taxon>
        <taxon>Sulfolobales</taxon>
        <taxon>Sulfolobaceae</taxon>
        <taxon>Saccharolobus</taxon>
    </lineage>
</organism>
<dbReference type="EC" id="2.7.6.3" evidence="5"/>
<keyword evidence="4 5" id="KW-0067">ATP-binding</keyword>
<proteinExistence type="inferred from homology"/>
<evidence type="ECO:0000313" key="7">
    <source>
        <dbReference type="EMBL" id="ACP34385.1"/>
    </source>
</evidence>
<dbReference type="GO" id="GO:0000287">
    <property type="term" value="F:magnesium ion binding"/>
    <property type="evidence" value="ECO:0007669"/>
    <property type="project" value="UniProtKB-UniRule"/>
</dbReference>
<sequence>MNFYKIVRSWFGFKERDDYISASILNYLVTKEYDESELRDIIKGREIAVVGASPQLDKINKIEEDVIIAADGATNYLINIGVIPDIVVTDLDGLQTFHKNPIYLVLAHGDNISLLPKVKEMDKVIPNSQVMPFGRLRLYGGFTDGDRAVVLAKYMGARKVRLYAMDFESGIIGKYSKPYYKRDVPASMIKRKKLEIARMIIEQVLNYDE</sequence>
<feature type="domain" description="6-hydroxymethylpterin diphosphokinase MptE-like" evidence="6">
    <location>
        <begin position="35"/>
        <end position="167"/>
    </location>
</feature>
<dbReference type="InterPro" id="IPR036759">
    <property type="entry name" value="TPK_catalytic_sf"/>
</dbReference>
<comment type="similarity">
    <text evidence="5">Belongs to the archaeal 6-HMPDK family.</text>
</comment>
<dbReference type="HOGENOM" id="CLU_093043_0_0_2"/>
<dbReference type="EMBL" id="CP001399">
    <property type="protein sequence ID" value="ACP34385.1"/>
    <property type="molecule type" value="Genomic_DNA"/>
</dbReference>
<dbReference type="Gene3D" id="3.40.50.10240">
    <property type="entry name" value="Thiamin pyrophosphokinase, catalytic domain"/>
    <property type="match status" value="1"/>
</dbReference>
<evidence type="ECO:0000256" key="5">
    <source>
        <dbReference type="HAMAP-Rule" id="MF_02131"/>
    </source>
</evidence>
<comment type="catalytic activity">
    <reaction evidence="5">
        <text>6-hydroxymethyl-7,8-dihydropterin + ATP = (7,8-dihydropterin-6-yl)methyl diphosphate + AMP + H(+)</text>
        <dbReference type="Rhea" id="RHEA:11412"/>
        <dbReference type="ChEBI" id="CHEBI:15378"/>
        <dbReference type="ChEBI" id="CHEBI:30616"/>
        <dbReference type="ChEBI" id="CHEBI:44841"/>
        <dbReference type="ChEBI" id="CHEBI:72950"/>
        <dbReference type="ChEBI" id="CHEBI:456215"/>
        <dbReference type="EC" id="2.7.6.3"/>
    </reaction>
</comment>
<dbReference type="GO" id="GO:0004788">
    <property type="term" value="F:thiamine diphosphokinase activity"/>
    <property type="evidence" value="ECO:0007669"/>
    <property type="project" value="InterPro"/>
</dbReference>
<dbReference type="GO" id="GO:0003848">
    <property type="term" value="F:2-amino-4-hydroxy-6-hydroxymethyldihydropteridine diphosphokinase activity"/>
    <property type="evidence" value="ECO:0007669"/>
    <property type="project" value="UniProtKB-UniRule"/>
</dbReference>
<keyword evidence="5" id="KW-0460">Magnesium</keyword>
<dbReference type="GO" id="GO:0016301">
    <property type="term" value="F:kinase activity"/>
    <property type="evidence" value="ECO:0007669"/>
    <property type="project" value="UniProtKB-KW"/>
</dbReference>
<dbReference type="OrthoDB" id="34207at2157"/>
<evidence type="ECO:0000259" key="6">
    <source>
        <dbReference type="Pfam" id="PF01973"/>
    </source>
</evidence>
<dbReference type="InterPro" id="IPR027510">
    <property type="entry name" value="HMPDK_MptE"/>
</dbReference>